<reference evidence="8 9" key="1">
    <citation type="submission" date="2020-03" db="EMBL/GenBank/DDBJ databases">
        <authorList>
            <person name="Picone N."/>
        </authorList>
    </citation>
    <scope>NUCLEOTIDE SEQUENCE [LARGE SCALE GENOMIC DNA]</scope>
    <source>
        <strain evidence="8">NSCAC1</strain>
    </source>
</reference>
<dbReference type="Proteomes" id="UP000516072">
    <property type="component" value="Chromosome"/>
</dbReference>
<evidence type="ECO:0000256" key="3">
    <source>
        <dbReference type="ARBA" id="ARBA00022989"/>
    </source>
</evidence>
<sequence>MMKTSSALGFFRESLDIKQSFFLLSLLIHGLLIGMLAIKLKWPHHSKPKNIASIPVIEATVISKDLIFPEKKEIPQKFQQKDIASEQLSLLRQKKKAQEEAKQKAEAERKAKEEAERKQKEAEEIARKKAEEEQKQAELAKKKAQEEAKQKAEAERKTKEEAERKQKEAEEIARKKAEEEQKQAELAKKKAQEEAKQKAEAKRKQRELQDRIDAEKKNESRIRDAIERFIPQLQMRVQRYWVRPPGVQNDMVTVLRVDLLPSGDVNNVTIIESSGDPVFDRSAQAAVYRASPLPIPTDKEAAKQLKSFNFKFCPNC</sequence>
<dbReference type="Gene3D" id="3.30.1150.10">
    <property type="match status" value="1"/>
</dbReference>
<proteinExistence type="predicted"/>
<dbReference type="GO" id="GO:0043213">
    <property type="term" value="P:bacteriocin transport"/>
    <property type="evidence" value="ECO:0007669"/>
    <property type="project" value="InterPro"/>
</dbReference>
<dbReference type="EMBL" id="LR778175">
    <property type="protein sequence ID" value="CAB1277449.1"/>
    <property type="molecule type" value="Genomic_DNA"/>
</dbReference>
<name>A0A7G1QBJ3_9GAMM</name>
<evidence type="ECO:0000313" key="8">
    <source>
        <dbReference type="EMBL" id="CAB1277449.1"/>
    </source>
</evidence>
<dbReference type="NCBIfam" id="TIGR01352">
    <property type="entry name" value="tonB_Cterm"/>
    <property type="match status" value="1"/>
</dbReference>
<accession>A0A7G1QBJ3</accession>
<keyword evidence="9" id="KW-1185">Reference proteome</keyword>
<keyword evidence="4 6" id="KW-0472">Membrane</keyword>
<evidence type="ECO:0000313" key="9">
    <source>
        <dbReference type="Proteomes" id="UP000516072"/>
    </source>
</evidence>
<dbReference type="GO" id="GO:0019534">
    <property type="term" value="F:toxin transmembrane transporter activity"/>
    <property type="evidence" value="ECO:0007669"/>
    <property type="project" value="InterPro"/>
</dbReference>
<dbReference type="SUPFAM" id="SSF74653">
    <property type="entry name" value="TolA/TonB C-terminal domain"/>
    <property type="match status" value="1"/>
</dbReference>
<dbReference type="AlphaFoldDB" id="A0A7G1QBJ3"/>
<gene>
    <name evidence="8" type="ORF">NSCAC_1674</name>
</gene>
<evidence type="ECO:0000256" key="6">
    <source>
        <dbReference type="SAM" id="Phobius"/>
    </source>
</evidence>
<feature type="region of interest" description="Disordered" evidence="5">
    <location>
        <begin position="99"/>
        <end position="216"/>
    </location>
</feature>
<dbReference type="Pfam" id="PF13103">
    <property type="entry name" value="TonB_2"/>
    <property type="match status" value="1"/>
</dbReference>
<evidence type="ECO:0000256" key="1">
    <source>
        <dbReference type="ARBA" id="ARBA00004167"/>
    </source>
</evidence>
<evidence type="ECO:0000259" key="7">
    <source>
        <dbReference type="PROSITE" id="PS52015"/>
    </source>
</evidence>
<evidence type="ECO:0000256" key="4">
    <source>
        <dbReference type="ARBA" id="ARBA00023136"/>
    </source>
</evidence>
<dbReference type="InterPro" id="IPR006260">
    <property type="entry name" value="TonB/TolA_C"/>
</dbReference>
<feature type="transmembrane region" description="Helical" evidence="6">
    <location>
        <begin position="20"/>
        <end position="38"/>
    </location>
</feature>
<dbReference type="KEGG" id="ntg:NSCAC_1674"/>
<evidence type="ECO:0000256" key="5">
    <source>
        <dbReference type="SAM" id="MobiDB-lite"/>
    </source>
</evidence>
<dbReference type="GO" id="GO:0016020">
    <property type="term" value="C:membrane"/>
    <property type="evidence" value="ECO:0007669"/>
    <property type="project" value="UniProtKB-SubCell"/>
</dbReference>
<dbReference type="InterPro" id="IPR014161">
    <property type="entry name" value="Tol-Pal_TolA"/>
</dbReference>
<dbReference type="InterPro" id="IPR037682">
    <property type="entry name" value="TonB_C"/>
</dbReference>
<keyword evidence="2 6" id="KW-0812">Transmembrane</keyword>
<comment type="subcellular location">
    <subcellularLocation>
        <location evidence="1">Membrane</location>
        <topology evidence="1">Single-pass membrane protein</topology>
    </subcellularLocation>
</comment>
<keyword evidence="8" id="KW-0131">Cell cycle</keyword>
<dbReference type="NCBIfam" id="TIGR02794">
    <property type="entry name" value="tolA_full"/>
    <property type="match status" value="1"/>
</dbReference>
<dbReference type="GO" id="GO:0051301">
    <property type="term" value="P:cell division"/>
    <property type="evidence" value="ECO:0007669"/>
    <property type="project" value="UniProtKB-KW"/>
</dbReference>
<feature type="domain" description="TonB C-terminal" evidence="7">
    <location>
        <begin position="225"/>
        <end position="316"/>
    </location>
</feature>
<protein>
    <submittedName>
        <fullName evidence="8">Cell division and transport-associated protein TolA</fullName>
    </submittedName>
</protein>
<organism evidence="8 9">
    <name type="scientific">Candidatus Nitrosacidococcus tergens</name>
    <dbReference type="NCBI Taxonomy" id="553981"/>
    <lineage>
        <taxon>Bacteria</taxon>
        <taxon>Pseudomonadati</taxon>
        <taxon>Pseudomonadota</taxon>
        <taxon>Gammaproteobacteria</taxon>
        <taxon>Chromatiales</taxon>
        <taxon>Chromatiaceae</taxon>
        <taxon>Candidatus Nitrosacidococcus</taxon>
    </lineage>
</organism>
<evidence type="ECO:0000256" key="2">
    <source>
        <dbReference type="ARBA" id="ARBA00022692"/>
    </source>
</evidence>
<dbReference type="PROSITE" id="PS52015">
    <property type="entry name" value="TONB_CTD"/>
    <property type="match status" value="1"/>
</dbReference>
<keyword evidence="8" id="KW-0132">Cell division</keyword>
<dbReference type="RefSeq" id="WP_197744324.1">
    <property type="nucleotide sequence ID" value="NZ_LR778175.1"/>
</dbReference>
<keyword evidence="3 6" id="KW-1133">Transmembrane helix</keyword>